<reference evidence="2 3" key="1">
    <citation type="submission" date="2018-10" db="EMBL/GenBank/DDBJ databases">
        <title>GWAS and RNA-Seq identify cryptic mechanisms of antimicrobial resistance in Acinetobacter baumannii.</title>
        <authorList>
            <person name="Sahl J.W."/>
        </authorList>
    </citation>
    <scope>NUCLEOTIDE SEQUENCE [LARGE SCALE GENOMIC DNA]</scope>
    <source>
        <strain evidence="2 3">TG41884</strain>
    </source>
</reference>
<sequence>MMGFFEINIMIAFLFDSDDESLSSFYGLDCIRPILQYLEDKDLILESHILRGDLLPHVLCRKINKIKKDEKIFMTELGFDHNFYKLIIAELIDSMSSVWNTLNIDRFLDKIINGVIYTIAFDKLDKEMAEEIDTFLKSKVFYLGALAVDAGNPLHHNLFNMLVDGLYYKNNQLHCLVRLDEDIETVKDVAEIYKENNDINILETNNFDYYALKREELSERGRVSLYRIENKIKTHHYEKIAEHLINNQDVYEEFSFAVDRDQKIQFYCEEKKLREYLLNVDHKEGASKAKFFIELLDIKNEDWEYLADQVNNAMRFAKIKNITFTPHGVKYTARIKIIGRNLKEAILTTAWIIDNSKVPRLVTVIPGEKKDIAEFEDIETINRICEQDLVGNEKFERIYELAHNAGLKAIDKLIPTPMFLNGYSPIFQGMCGFAWIHILSARTPFVKWLKINNIGRKHYNKGWVINVNIEPDNQKYWDWQSIEPKEAYANEFAKVLKLNGIECIADSRLD</sequence>
<gene>
    <name evidence="2" type="ORF">EA752_16310</name>
</gene>
<evidence type="ECO:0000313" key="2">
    <source>
        <dbReference type="EMBL" id="RSO56472.1"/>
    </source>
</evidence>
<evidence type="ECO:0000259" key="1">
    <source>
        <dbReference type="Pfam" id="PF21814"/>
    </source>
</evidence>
<organism evidence="2 3">
    <name type="scientific">Acinetobacter pittii</name>
    <name type="common">Acinetobacter genomosp. 3</name>
    <dbReference type="NCBI Taxonomy" id="48296"/>
    <lineage>
        <taxon>Bacteria</taxon>
        <taxon>Pseudomonadati</taxon>
        <taxon>Pseudomonadota</taxon>
        <taxon>Gammaproteobacteria</taxon>
        <taxon>Moraxellales</taxon>
        <taxon>Moraxellaceae</taxon>
        <taxon>Acinetobacter</taxon>
        <taxon>Acinetobacter calcoaceticus/baumannii complex</taxon>
    </lineage>
</organism>
<evidence type="ECO:0000313" key="3">
    <source>
        <dbReference type="Proteomes" id="UP000271320"/>
    </source>
</evidence>
<accession>A0A429JZ99</accession>
<feature type="domain" description="DUF6883" evidence="1">
    <location>
        <begin position="266"/>
        <end position="367"/>
    </location>
</feature>
<proteinExistence type="predicted"/>
<dbReference type="EMBL" id="RFEW01000016">
    <property type="protein sequence ID" value="RSO56472.1"/>
    <property type="molecule type" value="Genomic_DNA"/>
</dbReference>
<dbReference type="Proteomes" id="UP000271320">
    <property type="component" value="Unassembled WGS sequence"/>
</dbReference>
<comment type="caution">
    <text evidence="2">The sequence shown here is derived from an EMBL/GenBank/DDBJ whole genome shotgun (WGS) entry which is preliminary data.</text>
</comment>
<dbReference type="InterPro" id="IPR049250">
    <property type="entry name" value="DUF6883"/>
</dbReference>
<dbReference type="Pfam" id="PF21814">
    <property type="entry name" value="DUF6883"/>
    <property type="match status" value="1"/>
</dbReference>
<name>A0A429JZ99_ACIPI</name>
<dbReference type="AlphaFoldDB" id="A0A429JZ99"/>
<protein>
    <recommendedName>
        <fullName evidence="1">DUF6883 domain-containing protein</fullName>
    </recommendedName>
</protein>